<protein>
    <submittedName>
        <fullName evidence="3">Coiled-coil domain-containing protein 14</fullName>
    </submittedName>
</protein>
<keyword evidence="1" id="KW-0175">Coiled coil</keyword>
<evidence type="ECO:0000256" key="2">
    <source>
        <dbReference type="SAM" id="MobiDB-lite"/>
    </source>
</evidence>
<dbReference type="AlphaFoldDB" id="A0ABC9X139"/>
<dbReference type="EMBL" id="BAAFJT010000006">
    <property type="protein sequence ID" value="GAB0191396.1"/>
    <property type="molecule type" value="Genomic_DNA"/>
</dbReference>
<evidence type="ECO:0000313" key="4">
    <source>
        <dbReference type="Proteomes" id="UP001623348"/>
    </source>
</evidence>
<feature type="coiled-coil region" evidence="1">
    <location>
        <begin position="960"/>
        <end position="987"/>
    </location>
</feature>
<feature type="region of interest" description="Disordered" evidence="2">
    <location>
        <begin position="941"/>
        <end position="960"/>
    </location>
</feature>
<dbReference type="InterPro" id="IPR029343">
    <property type="entry name" value="CCDC14"/>
</dbReference>
<dbReference type="PANTHER" id="PTHR22367:SF2">
    <property type="entry name" value="COILED-COIL DOMAIN-CONTAINING PROTEIN 14"/>
    <property type="match status" value="1"/>
</dbReference>
<comment type="caution">
    <text evidence="3">The sequence shown here is derived from an EMBL/GenBank/DDBJ whole genome shotgun (WGS) entry which is preliminary data.</text>
</comment>
<gene>
    <name evidence="3" type="ORF">GRJ2_001604900</name>
</gene>
<feature type="compositionally biased region" description="Basic and acidic residues" evidence="2">
    <location>
        <begin position="397"/>
        <end position="409"/>
    </location>
</feature>
<feature type="coiled-coil region" evidence="1">
    <location>
        <begin position="566"/>
        <end position="639"/>
    </location>
</feature>
<accession>A0ABC9X139</accession>
<evidence type="ECO:0000256" key="1">
    <source>
        <dbReference type="SAM" id="Coils"/>
    </source>
</evidence>
<feature type="region of interest" description="Disordered" evidence="2">
    <location>
        <begin position="893"/>
        <end position="912"/>
    </location>
</feature>
<feature type="coiled-coil region" evidence="1">
    <location>
        <begin position="506"/>
        <end position="533"/>
    </location>
</feature>
<dbReference type="PANTHER" id="PTHR22367">
    <property type="entry name" value="COILED-COIL DOMAIN-CONTAINING PROTEIN 14"/>
    <property type="match status" value="1"/>
</dbReference>
<sequence length="988" mass="109397">MVHLLKTGQAPWRKPQLLGMMENGEELGNGEREGQWMGRHIERKITGLRMSMEQEQLNMQSTVAERVLLRFGSRKGCHSDVESGYSLYSTDSDDQVDTIHNGLDRCAALLKSILQNEATGRETIHKQPGKATSIKTTSKPLLTKGSASRKKGLKKTITPAHIRKEIVPMSNRRLASSTTPSTEKELSSAVQNQIVPPIHVPCSQHSPVMHQKLGEHVQTQMSLITGQPPQNSNEIPTVTPFPTSNHGCQNVTAFNYRLPTSTSALSLQHSANTLSTQSGVPVDSGNEHVPEMGRPVVCPVVSAAPPTAAQIQSATALPTAIPCIASGVSNNSAVPTFIPSSSGREMTPNHEQRIKEADLIRCIQAHLALLQSHEMMNGRTEQKHHHRCPVKHSASGNKEEDTSEEHSEDTVSEEEELNVLDVAAVRDTSCKTSFVKKVLKSRKESPEETAHKVKTVKYLLGELRALITDQDDSEMLRLMSEIEDCVSLLPAVVGSTNIQAEIALALQPLRSENAQLRRRLRILNQQLRERERSEKTSGQSCNYELVSLQSLNMMLQSQLKESLKGLESLQAKNEELLKIIESQKEENKHLAKGIQDKEEELLENKQHYDIHSTKLKIEVEEALANVKSLQFKLEASEKENKILGITLRQRDAEVNRLRELTRTLQGSMAKLLSDLTVDNIRPKPEKGLSKSLLEDHEKQMQPDPFPGSSSVMTYLKKLEMDHILTDTEFQFSNKSGELEMQNLACEKLAAEGSKINSTFSEGPSTPRILPISPKQDAETVSDSGTLLDDQNKLDETVYIPLTSSASEKQLPVSERTGVLPQSRGACKMLDYHCELSNSVQQNGCEIGKDPTILDKLSAGYSVKKTLENTLEVTGDKVKPEGDKIQMRPKCTPCGAGKDLTDKPDQPQPGTYPRVPMLFLKEISQKKGSEIVDLSSISFDDVSGKSEWSASSLSTFTSRDEEDFKNSLAALDANIARLQRTLQNSIMRQ</sequence>
<dbReference type="Pfam" id="PF15254">
    <property type="entry name" value="CCDC14"/>
    <property type="match status" value="1"/>
</dbReference>
<evidence type="ECO:0000313" key="3">
    <source>
        <dbReference type="EMBL" id="GAB0191396.1"/>
    </source>
</evidence>
<feature type="region of interest" description="Disordered" evidence="2">
    <location>
        <begin position="378"/>
        <end position="415"/>
    </location>
</feature>
<reference evidence="3 4" key="1">
    <citation type="submission" date="2024-06" db="EMBL/GenBank/DDBJ databases">
        <title>The draft genome of Grus japonensis, version 3.</title>
        <authorList>
            <person name="Nabeshima K."/>
            <person name="Suzuki S."/>
            <person name="Onuma M."/>
        </authorList>
    </citation>
    <scope>NUCLEOTIDE SEQUENCE [LARGE SCALE GENOMIC DNA]</scope>
    <source>
        <strain evidence="3 4">451A</strain>
    </source>
</reference>
<dbReference type="Proteomes" id="UP001623348">
    <property type="component" value="Unassembled WGS sequence"/>
</dbReference>
<feature type="compositionally biased region" description="Polar residues" evidence="2">
    <location>
        <begin position="945"/>
        <end position="956"/>
    </location>
</feature>
<proteinExistence type="predicted"/>
<organism evidence="3 4">
    <name type="scientific">Grus japonensis</name>
    <name type="common">Japanese crane</name>
    <name type="synonym">Red-crowned crane</name>
    <dbReference type="NCBI Taxonomy" id="30415"/>
    <lineage>
        <taxon>Eukaryota</taxon>
        <taxon>Metazoa</taxon>
        <taxon>Chordata</taxon>
        <taxon>Craniata</taxon>
        <taxon>Vertebrata</taxon>
        <taxon>Euteleostomi</taxon>
        <taxon>Archelosauria</taxon>
        <taxon>Archosauria</taxon>
        <taxon>Dinosauria</taxon>
        <taxon>Saurischia</taxon>
        <taxon>Theropoda</taxon>
        <taxon>Coelurosauria</taxon>
        <taxon>Aves</taxon>
        <taxon>Neognathae</taxon>
        <taxon>Neoaves</taxon>
        <taxon>Gruiformes</taxon>
        <taxon>Gruidae</taxon>
        <taxon>Grus</taxon>
    </lineage>
</organism>
<name>A0ABC9X139_GRUJA</name>
<keyword evidence="4" id="KW-1185">Reference proteome</keyword>